<protein>
    <recommendedName>
        <fullName evidence="2">PDZ domain-containing protein</fullName>
    </recommendedName>
</protein>
<dbReference type="EMBL" id="JARGDH010000001">
    <property type="protein sequence ID" value="KAL0278140.1"/>
    <property type="molecule type" value="Genomic_DNA"/>
</dbReference>
<accession>A0AAW2I9N4</accession>
<dbReference type="AlphaFoldDB" id="A0AAW2I9N4"/>
<dbReference type="CDD" id="cd00136">
    <property type="entry name" value="PDZ_canonical"/>
    <property type="match status" value="1"/>
</dbReference>
<dbReference type="SMART" id="SM00228">
    <property type="entry name" value="PDZ"/>
    <property type="match status" value="2"/>
</dbReference>
<feature type="region of interest" description="Disordered" evidence="1">
    <location>
        <begin position="151"/>
        <end position="171"/>
    </location>
</feature>
<sequence length="687" mass="76125">MRLFRSRRPREQPPVSPAEMGLEFQTVKAVPALVFDDSPKEKKKMFSTWGRRVGKRLELLRNNDPKDIIESASSPGSFRKKPWRARSSMETYDLESPSTIKSFFVRMGSTGMLNKSESKNVVESKPPLFRSCSTSQLSASYVRGDDPADCLDTSDAKSKTMEPESPGLPGKTLSCDNISNIGTCGRRANFPYAFLRSRLTVLPEEGNGSKGSSRSIASEASPLKKAISEECFTSLMVPGSHEDGTLGRRLKKRENCVRDSYEYFQVCESSLEGDIARQNEENRMAKSMQELDGDSGIVANESSDASSLQDYESGTETTLSSFLDINSDKNESSDVRRNGQLLKARPCVVLEEVTNVVSPPPPLLPPKCSSGKMEEGRSVKTGLYVKKTSENRSYSKYFSRDNPMRSSYRRFSDSFHLMPRERHETFHLFRLSKASADEPIGVQIGVKYDGNEPRYFVEHIDSIGVAFRDGRLRINDEIVKINGRLLRGMPFPQEAKTILRQCTVTTTTSGKEEYHVDLVTSRLNVGRVEVRHSMSHGNLTERLEGDTNSPTVIKCAKHGLVSLVPVTLSEGQKSPEEKNGKPHGSFPTTGAVVSHHTVIFNKGPGCKSLGFSIVGGRDSPRGQMGIFIKTIFSYGQAADDGTLREGDEILRVNDESLQGMSHAEAIAVFKKIKAGDVKIIVGRRKIQ</sequence>
<feature type="domain" description="PDZ" evidence="2">
    <location>
        <begin position="597"/>
        <end position="671"/>
    </location>
</feature>
<comment type="caution">
    <text evidence="3">The sequence shown here is derived from an EMBL/GenBank/DDBJ whole genome shotgun (WGS) entry which is preliminary data.</text>
</comment>
<organism evidence="3">
    <name type="scientific">Menopon gallinae</name>
    <name type="common">poultry shaft louse</name>
    <dbReference type="NCBI Taxonomy" id="328185"/>
    <lineage>
        <taxon>Eukaryota</taxon>
        <taxon>Metazoa</taxon>
        <taxon>Ecdysozoa</taxon>
        <taxon>Arthropoda</taxon>
        <taxon>Hexapoda</taxon>
        <taxon>Insecta</taxon>
        <taxon>Pterygota</taxon>
        <taxon>Neoptera</taxon>
        <taxon>Paraneoptera</taxon>
        <taxon>Psocodea</taxon>
        <taxon>Troctomorpha</taxon>
        <taxon>Phthiraptera</taxon>
        <taxon>Amblycera</taxon>
        <taxon>Menoponidae</taxon>
        <taxon>Menopon</taxon>
    </lineage>
</organism>
<dbReference type="Gene3D" id="2.30.42.10">
    <property type="match status" value="2"/>
</dbReference>
<dbReference type="InterPro" id="IPR001478">
    <property type="entry name" value="PDZ"/>
</dbReference>
<evidence type="ECO:0000259" key="2">
    <source>
        <dbReference type="PROSITE" id="PS50106"/>
    </source>
</evidence>
<dbReference type="CDD" id="cd06759">
    <property type="entry name" value="PDZ3_PDZD2-PDZ1_hPro-IL-16-like"/>
    <property type="match status" value="1"/>
</dbReference>
<dbReference type="Pfam" id="PF00595">
    <property type="entry name" value="PDZ"/>
    <property type="match status" value="2"/>
</dbReference>
<feature type="domain" description="PDZ" evidence="2">
    <location>
        <begin position="428"/>
        <end position="489"/>
    </location>
</feature>
<dbReference type="EMBL" id="JARGDH010000001">
    <property type="protein sequence ID" value="KAL0278139.1"/>
    <property type="molecule type" value="Genomic_DNA"/>
</dbReference>
<dbReference type="PROSITE" id="PS50106">
    <property type="entry name" value="PDZ"/>
    <property type="match status" value="2"/>
</dbReference>
<dbReference type="PANTHER" id="PTHR11324">
    <property type="entry name" value="IL16-RELATED"/>
    <property type="match status" value="1"/>
</dbReference>
<evidence type="ECO:0000313" key="3">
    <source>
        <dbReference type="EMBL" id="KAL0278140.1"/>
    </source>
</evidence>
<dbReference type="InterPro" id="IPR036034">
    <property type="entry name" value="PDZ_sf"/>
</dbReference>
<evidence type="ECO:0000256" key="1">
    <source>
        <dbReference type="SAM" id="MobiDB-lite"/>
    </source>
</evidence>
<proteinExistence type="predicted"/>
<name>A0AAW2I9N4_9NEOP</name>
<dbReference type="SUPFAM" id="SSF50156">
    <property type="entry name" value="PDZ domain-like"/>
    <property type="match status" value="2"/>
</dbReference>
<reference evidence="3" key="1">
    <citation type="journal article" date="2024" name="Gigascience">
        <title>Chromosome-level genome of the poultry shaft louse Menopon gallinae provides insight into the host-switching and adaptive evolution of parasitic lice.</title>
        <authorList>
            <person name="Xu Y."/>
            <person name="Ma L."/>
            <person name="Liu S."/>
            <person name="Liang Y."/>
            <person name="Liu Q."/>
            <person name="He Z."/>
            <person name="Tian L."/>
            <person name="Duan Y."/>
            <person name="Cai W."/>
            <person name="Li H."/>
            <person name="Song F."/>
        </authorList>
    </citation>
    <scope>NUCLEOTIDE SEQUENCE</scope>
    <source>
        <strain evidence="3">Cailab_2023a</strain>
    </source>
</reference>
<gene>
    <name evidence="3" type="ORF">PYX00_000047</name>
</gene>
<dbReference type="PANTHER" id="PTHR11324:SF16">
    <property type="entry name" value="PDZ DOMAIN-CONTAINING PROTEIN 2"/>
    <property type="match status" value="1"/>
</dbReference>